<organism evidence="1 2">
    <name type="scientific">Alligator mississippiensis</name>
    <name type="common">American alligator</name>
    <dbReference type="NCBI Taxonomy" id="8496"/>
    <lineage>
        <taxon>Eukaryota</taxon>
        <taxon>Metazoa</taxon>
        <taxon>Chordata</taxon>
        <taxon>Craniata</taxon>
        <taxon>Vertebrata</taxon>
        <taxon>Euteleostomi</taxon>
        <taxon>Archelosauria</taxon>
        <taxon>Archosauria</taxon>
        <taxon>Crocodylia</taxon>
        <taxon>Alligatoridae</taxon>
        <taxon>Alligatorinae</taxon>
        <taxon>Alligator</taxon>
    </lineage>
</organism>
<dbReference type="AlphaFoldDB" id="A0A151NX38"/>
<dbReference type="Proteomes" id="UP000050525">
    <property type="component" value="Unassembled WGS sequence"/>
</dbReference>
<evidence type="ECO:0000313" key="1">
    <source>
        <dbReference type="EMBL" id="KYO41303.1"/>
    </source>
</evidence>
<proteinExistence type="predicted"/>
<keyword evidence="2" id="KW-1185">Reference proteome</keyword>
<protein>
    <submittedName>
        <fullName evidence="1">Uncharacterized protein</fullName>
    </submittedName>
</protein>
<evidence type="ECO:0000313" key="2">
    <source>
        <dbReference type="Proteomes" id="UP000050525"/>
    </source>
</evidence>
<reference evidence="1 2" key="1">
    <citation type="journal article" date="2012" name="Genome Biol.">
        <title>Sequencing three crocodilian genomes to illuminate the evolution of archosaurs and amniotes.</title>
        <authorList>
            <person name="St John J.A."/>
            <person name="Braun E.L."/>
            <person name="Isberg S.R."/>
            <person name="Miles L.G."/>
            <person name="Chong A.Y."/>
            <person name="Gongora J."/>
            <person name="Dalzell P."/>
            <person name="Moran C."/>
            <person name="Bed'hom B."/>
            <person name="Abzhanov A."/>
            <person name="Burgess S.C."/>
            <person name="Cooksey A.M."/>
            <person name="Castoe T.A."/>
            <person name="Crawford N.G."/>
            <person name="Densmore L.D."/>
            <person name="Drew J.C."/>
            <person name="Edwards S.V."/>
            <person name="Faircloth B.C."/>
            <person name="Fujita M.K."/>
            <person name="Greenwold M.J."/>
            <person name="Hoffmann F.G."/>
            <person name="Howard J.M."/>
            <person name="Iguchi T."/>
            <person name="Janes D.E."/>
            <person name="Khan S.Y."/>
            <person name="Kohno S."/>
            <person name="de Koning A.J."/>
            <person name="Lance S.L."/>
            <person name="McCarthy F.M."/>
            <person name="McCormack J.E."/>
            <person name="Merchant M.E."/>
            <person name="Peterson D.G."/>
            <person name="Pollock D.D."/>
            <person name="Pourmand N."/>
            <person name="Raney B.J."/>
            <person name="Roessler K.A."/>
            <person name="Sanford J.R."/>
            <person name="Sawyer R.H."/>
            <person name="Schmidt C.J."/>
            <person name="Triplett E.W."/>
            <person name="Tuberville T.D."/>
            <person name="Venegas-Anaya M."/>
            <person name="Howard J.T."/>
            <person name="Jarvis E.D."/>
            <person name="Guillette L.J.Jr."/>
            <person name="Glenn T.C."/>
            <person name="Green R.E."/>
            <person name="Ray D.A."/>
        </authorList>
    </citation>
    <scope>NUCLEOTIDE SEQUENCE [LARGE SCALE GENOMIC DNA]</scope>
    <source>
        <strain evidence="1">KSC_2009_1</strain>
    </source>
</reference>
<sequence length="89" mass="9932">MLSEEVSELSKARPVPFFRLQIRCCLGSTLHGPTSTSPLQELRGEGVCFLGWHLTQVMKSERKMNLALFFGGCCLHSQKKNCSAHFSCV</sequence>
<comment type="caution">
    <text evidence="1">The sequence shown here is derived from an EMBL/GenBank/DDBJ whole genome shotgun (WGS) entry which is preliminary data.</text>
</comment>
<dbReference type="EMBL" id="AKHW03001628">
    <property type="protein sequence ID" value="KYO41303.1"/>
    <property type="molecule type" value="Genomic_DNA"/>
</dbReference>
<accession>A0A151NX38</accession>
<name>A0A151NX38_ALLMI</name>
<gene>
    <name evidence="1" type="ORF">Y1Q_0006155</name>
</gene>